<evidence type="ECO:0000259" key="3">
    <source>
        <dbReference type="Pfam" id="PF07786"/>
    </source>
</evidence>
<feature type="domain" description="Heparan-alpha-glucosaminide N-acetyltransferase catalytic" evidence="3">
    <location>
        <begin position="44"/>
        <end position="253"/>
    </location>
</feature>
<evidence type="ECO:0000256" key="2">
    <source>
        <dbReference type="SAM" id="Phobius"/>
    </source>
</evidence>
<feature type="transmembrane region" description="Helical" evidence="2">
    <location>
        <begin position="342"/>
        <end position="363"/>
    </location>
</feature>
<proteinExistence type="predicted"/>
<dbReference type="Pfam" id="PF07786">
    <property type="entry name" value="HGSNAT_cat"/>
    <property type="match status" value="1"/>
</dbReference>
<keyword evidence="5" id="KW-1185">Reference proteome</keyword>
<sequence>MARMMDPQVETRQGPPWPDQGERAPAEARPIAKAEARPIAKAARVDAVDLLRGVVMIVMAIDHSRDFFSGAMFDPTDLKKTTPALFFTRIVTHICAPTFMLLAGTGAYLSLSRGKSRAEVSRFLWTRGLALVIAEETIMRIAWRFKLYGLPIDGSTMWGLGWSMIALSALIHLPIRGMAVVGAAMVLFHNLLDSFTGESWGPLRFIWVFLHGGFVGTPERPILWVGYSLIPWAGVMALGYAMGPIVRGDPARRRRFFFYTGLSLTFGFMVLRFTNVYGDRHPWSPQASPILTVMSFLTTEKYPPSLLFLTMTLGPMLLLLSALDGLKGRVANWLLIYGRVPLFYYLAHIFLLHIMAFVLAYAVDKPLPWTPAWALSGPPIANYGWDLPMVYLMWLAAVAALYPACKWYMGLKRRSSFWLLGYL</sequence>
<feature type="compositionally biased region" description="Basic and acidic residues" evidence="1">
    <location>
        <begin position="20"/>
        <end position="29"/>
    </location>
</feature>
<keyword evidence="2" id="KW-0812">Transmembrane</keyword>
<name>A0ABZ2M7N5_9BACT</name>
<dbReference type="PANTHER" id="PTHR40407:SF1">
    <property type="entry name" value="HEPARAN-ALPHA-GLUCOSAMINIDE N-ACETYLTRANSFERASE CATALYTIC DOMAIN-CONTAINING PROTEIN"/>
    <property type="match status" value="1"/>
</dbReference>
<dbReference type="RefSeq" id="WP_394828157.1">
    <property type="nucleotide sequence ID" value="NZ_CP089984.1"/>
</dbReference>
<evidence type="ECO:0000256" key="1">
    <source>
        <dbReference type="SAM" id="MobiDB-lite"/>
    </source>
</evidence>
<dbReference type="InterPro" id="IPR012429">
    <property type="entry name" value="HGSNAT_cat"/>
</dbReference>
<feature type="transmembrane region" description="Helical" evidence="2">
    <location>
        <begin position="222"/>
        <end position="244"/>
    </location>
</feature>
<accession>A0ABZ2M7N5</accession>
<gene>
    <name evidence="4" type="ORF">LZC94_14955</name>
</gene>
<keyword evidence="2" id="KW-1133">Transmembrane helix</keyword>
<dbReference type="Proteomes" id="UP001370348">
    <property type="component" value="Chromosome"/>
</dbReference>
<dbReference type="PANTHER" id="PTHR40407">
    <property type="entry name" value="MEMBRANE PROTEIN-LIKE PROTEIN"/>
    <property type="match status" value="1"/>
</dbReference>
<feature type="region of interest" description="Disordered" evidence="1">
    <location>
        <begin position="1"/>
        <end position="29"/>
    </location>
</feature>
<dbReference type="EMBL" id="CP089984">
    <property type="protein sequence ID" value="WXB18527.1"/>
    <property type="molecule type" value="Genomic_DNA"/>
</dbReference>
<organism evidence="4 5">
    <name type="scientific">Pendulispora albinea</name>
    <dbReference type="NCBI Taxonomy" id="2741071"/>
    <lineage>
        <taxon>Bacteria</taxon>
        <taxon>Pseudomonadati</taxon>
        <taxon>Myxococcota</taxon>
        <taxon>Myxococcia</taxon>
        <taxon>Myxococcales</taxon>
        <taxon>Sorangiineae</taxon>
        <taxon>Pendulisporaceae</taxon>
        <taxon>Pendulispora</taxon>
    </lineage>
</organism>
<reference evidence="4 5" key="1">
    <citation type="submission" date="2021-12" db="EMBL/GenBank/DDBJ databases">
        <title>Discovery of the Pendulisporaceae a myxobacterial family with distinct sporulation behavior and unique specialized metabolism.</title>
        <authorList>
            <person name="Garcia R."/>
            <person name="Popoff A."/>
            <person name="Bader C.D."/>
            <person name="Loehr J."/>
            <person name="Walesch S."/>
            <person name="Walt C."/>
            <person name="Boldt J."/>
            <person name="Bunk B."/>
            <person name="Haeckl F.J.F.P.J."/>
            <person name="Gunesch A.P."/>
            <person name="Birkelbach J."/>
            <person name="Nuebel U."/>
            <person name="Pietschmann T."/>
            <person name="Bach T."/>
            <person name="Mueller R."/>
        </authorList>
    </citation>
    <scope>NUCLEOTIDE SEQUENCE [LARGE SCALE GENOMIC DNA]</scope>
    <source>
        <strain evidence="4 5">MSr11954</strain>
    </source>
</reference>
<feature type="transmembrane region" description="Helical" evidence="2">
    <location>
        <begin position="383"/>
        <end position="405"/>
    </location>
</feature>
<feature type="transmembrane region" description="Helical" evidence="2">
    <location>
        <begin position="302"/>
        <end position="321"/>
    </location>
</feature>
<protein>
    <submittedName>
        <fullName evidence="4">Heparan-alpha-glucosaminide N-acetyltransferase domain-containing protein</fullName>
    </submittedName>
</protein>
<evidence type="ECO:0000313" key="4">
    <source>
        <dbReference type="EMBL" id="WXB18527.1"/>
    </source>
</evidence>
<feature type="transmembrane region" description="Helical" evidence="2">
    <location>
        <begin position="90"/>
        <end position="111"/>
    </location>
</feature>
<keyword evidence="2" id="KW-0472">Membrane</keyword>
<feature type="transmembrane region" description="Helical" evidence="2">
    <location>
        <begin position="256"/>
        <end position="274"/>
    </location>
</feature>
<evidence type="ECO:0000313" key="5">
    <source>
        <dbReference type="Proteomes" id="UP001370348"/>
    </source>
</evidence>
<feature type="transmembrane region" description="Helical" evidence="2">
    <location>
        <begin position="163"/>
        <end position="188"/>
    </location>
</feature>